<evidence type="ECO:0000256" key="1">
    <source>
        <dbReference type="SAM" id="Phobius"/>
    </source>
</evidence>
<dbReference type="AlphaFoldDB" id="A0A368GCI6"/>
<proteinExistence type="predicted"/>
<gene>
    <name evidence="2" type="ORF">ANCCAN_11951</name>
</gene>
<name>A0A368GCI6_ANCCA</name>
<evidence type="ECO:0000313" key="2">
    <source>
        <dbReference type="EMBL" id="RCN42081.1"/>
    </source>
</evidence>
<keyword evidence="3" id="KW-1185">Reference proteome</keyword>
<keyword evidence="1" id="KW-1133">Transmembrane helix</keyword>
<keyword evidence="1" id="KW-0472">Membrane</keyword>
<evidence type="ECO:0000313" key="3">
    <source>
        <dbReference type="Proteomes" id="UP000252519"/>
    </source>
</evidence>
<comment type="caution">
    <text evidence="2">The sequence shown here is derived from an EMBL/GenBank/DDBJ whole genome shotgun (WGS) entry which is preliminary data.</text>
</comment>
<feature type="transmembrane region" description="Helical" evidence="1">
    <location>
        <begin position="20"/>
        <end position="42"/>
    </location>
</feature>
<dbReference type="EMBL" id="JOJR01000211">
    <property type="protein sequence ID" value="RCN42081.1"/>
    <property type="molecule type" value="Genomic_DNA"/>
</dbReference>
<organism evidence="2 3">
    <name type="scientific">Ancylostoma caninum</name>
    <name type="common">Dog hookworm</name>
    <dbReference type="NCBI Taxonomy" id="29170"/>
    <lineage>
        <taxon>Eukaryota</taxon>
        <taxon>Metazoa</taxon>
        <taxon>Ecdysozoa</taxon>
        <taxon>Nematoda</taxon>
        <taxon>Chromadorea</taxon>
        <taxon>Rhabditida</taxon>
        <taxon>Rhabditina</taxon>
        <taxon>Rhabditomorpha</taxon>
        <taxon>Strongyloidea</taxon>
        <taxon>Ancylostomatidae</taxon>
        <taxon>Ancylostomatinae</taxon>
        <taxon>Ancylostoma</taxon>
    </lineage>
</organism>
<sequence>MPLSASRVPSSGDDCSDKLLPTNMTMLCNMVSLVLHILLVLMEQQAAPFILRPVVHGIGKAISVRLPHQSASPITALRAALGLFVFFLYIIFVFAFLVF</sequence>
<protein>
    <submittedName>
        <fullName evidence="2">Uncharacterized protein</fullName>
    </submittedName>
</protein>
<accession>A0A368GCI6</accession>
<keyword evidence="1" id="KW-0812">Transmembrane</keyword>
<feature type="transmembrane region" description="Helical" evidence="1">
    <location>
        <begin position="75"/>
        <end position="98"/>
    </location>
</feature>
<dbReference type="Proteomes" id="UP000252519">
    <property type="component" value="Unassembled WGS sequence"/>
</dbReference>
<dbReference type="STRING" id="29170.A0A368GCI6"/>
<reference evidence="2 3" key="1">
    <citation type="submission" date="2014-10" db="EMBL/GenBank/DDBJ databases">
        <title>Draft genome of the hookworm Ancylostoma caninum.</title>
        <authorList>
            <person name="Mitreva M."/>
        </authorList>
    </citation>
    <scope>NUCLEOTIDE SEQUENCE [LARGE SCALE GENOMIC DNA]</scope>
    <source>
        <strain evidence="2 3">Baltimore</strain>
    </source>
</reference>